<organism evidence="2 3">
    <name type="scientific">Brassica carinata</name>
    <name type="common">Ethiopian mustard</name>
    <name type="synonym">Abyssinian cabbage</name>
    <dbReference type="NCBI Taxonomy" id="52824"/>
    <lineage>
        <taxon>Eukaryota</taxon>
        <taxon>Viridiplantae</taxon>
        <taxon>Streptophyta</taxon>
        <taxon>Embryophyta</taxon>
        <taxon>Tracheophyta</taxon>
        <taxon>Spermatophyta</taxon>
        <taxon>Magnoliopsida</taxon>
        <taxon>eudicotyledons</taxon>
        <taxon>Gunneridae</taxon>
        <taxon>Pentapetalae</taxon>
        <taxon>rosids</taxon>
        <taxon>malvids</taxon>
        <taxon>Brassicales</taxon>
        <taxon>Brassicaceae</taxon>
        <taxon>Brassiceae</taxon>
        <taxon>Brassica</taxon>
    </lineage>
</organism>
<reference evidence="2 3" key="1">
    <citation type="submission" date="2020-02" db="EMBL/GenBank/DDBJ databases">
        <authorList>
            <person name="Ma Q."/>
            <person name="Huang Y."/>
            <person name="Song X."/>
            <person name="Pei D."/>
        </authorList>
    </citation>
    <scope>NUCLEOTIDE SEQUENCE [LARGE SCALE GENOMIC DNA]</scope>
    <source>
        <strain evidence="2">Sxm20200214</strain>
        <tissue evidence="2">Leaf</tissue>
    </source>
</reference>
<feature type="coiled-coil region" evidence="1">
    <location>
        <begin position="43"/>
        <end position="70"/>
    </location>
</feature>
<evidence type="ECO:0000313" key="2">
    <source>
        <dbReference type="EMBL" id="KAG2289061.1"/>
    </source>
</evidence>
<comment type="caution">
    <text evidence="2">The sequence shown here is derived from an EMBL/GenBank/DDBJ whole genome shotgun (WGS) entry which is preliminary data.</text>
</comment>
<dbReference type="Proteomes" id="UP000886595">
    <property type="component" value="Unassembled WGS sequence"/>
</dbReference>
<evidence type="ECO:0000256" key="1">
    <source>
        <dbReference type="SAM" id="Coils"/>
    </source>
</evidence>
<accession>A0A8X7RIU4</accession>
<sequence length="85" mass="9637">MENTIVLTSRTQENPGRRFFRYGTTSGPGHLFKWVDEANSEELGLLADRQAMLEQDLAQLKQDVLDLKTDISEILDVLESIRSNA</sequence>
<dbReference type="PANTHER" id="PTHR33248">
    <property type="entry name" value="ZINC ION-BINDING PROTEIN"/>
    <property type="match status" value="1"/>
</dbReference>
<evidence type="ECO:0000313" key="3">
    <source>
        <dbReference type="Proteomes" id="UP000886595"/>
    </source>
</evidence>
<keyword evidence="3" id="KW-1185">Reference proteome</keyword>
<gene>
    <name evidence="2" type="ORF">Bca52824_048665</name>
</gene>
<dbReference type="EMBL" id="JAAMPC010000010">
    <property type="protein sequence ID" value="KAG2289061.1"/>
    <property type="molecule type" value="Genomic_DNA"/>
</dbReference>
<dbReference type="OrthoDB" id="5418639at2759"/>
<proteinExistence type="predicted"/>
<keyword evidence="1" id="KW-0175">Coiled coil</keyword>
<evidence type="ECO:0008006" key="4">
    <source>
        <dbReference type="Google" id="ProtNLM"/>
    </source>
</evidence>
<name>A0A8X7RIU4_BRACI</name>
<protein>
    <recommendedName>
        <fullName evidence="4">Zinc finger GRF-type domain-containing protein</fullName>
    </recommendedName>
</protein>
<dbReference type="AlphaFoldDB" id="A0A8X7RIU4"/>